<organism evidence="1 2">
    <name type="scientific">Seiridium unicorne</name>
    <dbReference type="NCBI Taxonomy" id="138068"/>
    <lineage>
        <taxon>Eukaryota</taxon>
        <taxon>Fungi</taxon>
        <taxon>Dikarya</taxon>
        <taxon>Ascomycota</taxon>
        <taxon>Pezizomycotina</taxon>
        <taxon>Sordariomycetes</taxon>
        <taxon>Xylariomycetidae</taxon>
        <taxon>Amphisphaeriales</taxon>
        <taxon>Sporocadaceae</taxon>
        <taxon>Seiridium</taxon>
    </lineage>
</organism>
<accession>A0ABR2V1R8</accession>
<evidence type="ECO:0000313" key="1">
    <source>
        <dbReference type="EMBL" id="KAK9420863.1"/>
    </source>
</evidence>
<name>A0ABR2V1R8_9PEZI</name>
<evidence type="ECO:0000313" key="2">
    <source>
        <dbReference type="Proteomes" id="UP001408356"/>
    </source>
</evidence>
<comment type="caution">
    <text evidence="1">The sequence shown here is derived from an EMBL/GenBank/DDBJ whole genome shotgun (WGS) entry which is preliminary data.</text>
</comment>
<dbReference type="EMBL" id="JARVKF010000223">
    <property type="protein sequence ID" value="KAK9420863.1"/>
    <property type="molecule type" value="Genomic_DNA"/>
</dbReference>
<reference evidence="1 2" key="1">
    <citation type="journal article" date="2024" name="J. Plant Pathol.">
        <title>Sequence and assembly of the genome of Seiridium unicorne, isolate CBS 538.82, causal agent of cypress canker disease.</title>
        <authorList>
            <person name="Scali E."/>
            <person name="Rocca G.D."/>
            <person name="Danti R."/>
            <person name="Garbelotto M."/>
            <person name="Barberini S."/>
            <person name="Baroncelli R."/>
            <person name="Emiliani G."/>
        </authorList>
    </citation>
    <scope>NUCLEOTIDE SEQUENCE [LARGE SCALE GENOMIC DNA]</scope>
    <source>
        <strain evidence="1 2">BM-138-508</strain>
    </source>
</reference>
<keyword evidence="2" id="KW-1185">Reference proteome</keyword>
<dbReference type="Proteomes" id="UP001408356">
    <property type="component" value="Unassembled WGS sequence"/>
</dbReference>
<gene>
    <name evidence="1" type="ORF">SUNI508_00954</name>
</gene>
<sequence>MASTSQVAASTLAATATTFIQVFETLDTSKLVPIQAENYSHEFAPASLGMPHLKSGEAFNSHLGSLTRIMRGFPGQIKQIWPNPSLNQCTVWANAVTDFHDHAKDSDNEDEWKYQGEYIFVFKMDQSGKKIEHVLEFVDSQGTEKLRGLITRALEKLDELEAEKGSK</sequence>
<proteinExistence type="predicted"/>
<protein>
    <submittedName>
        <fullName evidence="1">Uncharacterized protein</fullName>
    </submittedName>
</protein>